<evidence type="ECO:0000256" key="1">
    <source>
        <dbReference type="SAM" id="Phobius"/>
    </source>
</evidence>
<dbReference type="GO" id="GO:0004674">
    <property type="term" value="F:protein serine/threonine kinase activity"/>
    <property type="evidence" value="ECO:0007669"/>
    <property type="project" value="UniProtKB-KW"/>
</dbReference>
<keyword evidence="1" id="KW-0472">Membrane</keyword>
<dbReference type="InterPro" id="IPR001646">
    <property type="entry name" value="5peptide_repeat"/>
</dbReference>
<keyword evidence="2" id="KW-0808">Transferase</keyword>
<keyword evidence="2" id="KW-0723">Serine/threonine-protein kinase</keyword>
<accession>A0ABX9CC41</accession>
<keyword evidence="1" id="KW-1133">Transmembrane helix</keyword>
<dbReference type="Gene3D" id="2.160.20.80">
    <property type="entry name" value="E3 ubiquitin-protein ligase SopA"/>
    <property type="match status" value="1"/>
</dbReference>
<name>A0ABX9CC41_9ACTN</name>
<evidence type="ECO:0000313" key="2">
    <source>
        <dbReference type="EMBL" id="RAN93856.1"/>
    </source>
</evidence>
<feature type="transmembrane region" description="Helical" evidence="1">
    <location>
        <begin position="32"/>
        <end position="56"/>
    </location>
</feature>
<dbReference type="Proteomes" id="UP000249334">
    <property type="component" value="Unassembled WGS sequence"/>
</dbReference>
<keyword evidence="1" id="KW-0812">Transmembrane</keyword>
<dbReference type="PANTHER" id="PTHR14136">
    <property type="entry name" value="BTB_POZ DOMAIN-CONTAINING PROTEIN KCTD9"/>
    <property type="match status" value="1"/>
</dbReference>
<dbReference type="RefSeq" id="WP_146755532.1">
    <property type="nucleotide sequence ID" value="NZ_PXXW01000042.1"/>
</dbReference>
<keyword evidence="2" id="KW-0418">Kinase</keyword>
<dbReference type="SUPFAM" id="SSF141571">
    <property type="entry name" value="Pentapeptide repeat-like"/>
    <property type="match status" value="1"/>
</dbReference>
<dbReference type="PANTHER" id="PTHR14136:SF17">
    <property type="entry name" value="BTB_POZ DOMAIN-CONTAINING PROTEIN KCTD9"/>
    <property type="match status" value="1"/>
</dbReference>
<dbReference type="Pfam" id="PF13599">
    <property type="entry name" value="Pentapeptide_4"/>
    <property type="match status" value="1"/>
</dbReference>
<keyword evidence="3" id="KW-1185">Reference proteome</keyword>
<organism evidence="2 3">
    <name type="scientific">Micromonospora saelicesensis</name>
    <dbReference type="NCBI Taxonomy" id="285676"/>
    <lineage>
        <taxon>Bacteria</taxon>
        <taxon>Bacillati</taxon>
        <taxon>Actinomycetota</taxon>
        <taxon>Actinomycetes</taxon>
        <taxon>Micromonosporales</taxon>
        <taxon>Micromonosporaceae</taxon>
        <taxon>Micromonospora</taxon>
    </lineage>
</organism>
<comment type="caution">
    <text evidence="2">The sequence shown here is derived from an EMBL/GenBank/DDBJ whole genome shotgun (WGS) entry which is preliminary data.</text>
</comment>
<sequence>MFRNLNRDRLFYGLALSWPGWRYKHGRHIMRLLRTVAILVSVSAGVVIYGFALAWAPHIVVHSPPFEAATADAKLNALHNARLLVLSAGGAVVVSIGLLYTARNYKLAHRGQMTDRFTKALERLGSTEMYLRIGAVRALEHVMRDSPDHHSDTVEVLISFIRARTHLGAMSDGSRTQTHREEPDPDVQAALSALCHRPHRSEREPLNFTDLDLRGASFRGGDLRHSEFWNSILEGAKFSNARLSYATFTHANLNNSWFTNADIRHAHFHHADCRGADFCDTKARAAGFTGALLDRASFKESDLRGADFMLAEMTDAKLDGADLRRAFLADEPTEYPDGEYDAIGLTNQQLQQTRLESRTKTFLSAWIARVRK</sequence>
<protein>
    <submittedName>
        <fullName evidence="2">Non-specific serine/threonine protein kinase</fullName>
    </submittedName>
</protein>
<reference evidence="2 3" key="1">
    <citation type="submission" date="2018-03" db="EMBL/GenBank/DDBJ databases">
        <title>Genomic framework for the identification of Micromonospora saelicesensis and Micromonospora noduli.</title>
        <authorList>
            <person name="Riesco R."/>
            <person name="Trujillo M.E."/>
        </authorList>
    </citation>
    <scope>NUCLEOTIDE SEQUENCE [LARGE SCALE GENOMIC DNA]</scope>
    <source>
        <strain evidence="2 3">GAR05</strain>
    </source>
</reference>
<feature type="transmembrane region" description="Helical" evidence="1">
    <location>
        <begin position="83"/>
        <end position="102"/>
    </location>
</feature>
<gene>
    <name evidence="2" type="ORF">GAR05_05156</name>
</gene>
<evidence type="ECO:0000313" key="3">
    <source>
        <dbReference type="Proteomes" id="UP000249334"/>
    </source>
</evidence>
<dbReference type="InterPro" id="IPR051082">
    <property type="entry name" value="Pentapeptide-BTB/POZ_domain"/>
</dbReference>
<proteinExistence type="predicted"/>
<dbReference type="EMBL" id="PXXW01000042">
    <property type="protein sequence ID" value="RAN93856.1"/>
    <property type="molecule type" value="Genomic_DNA"/>
</dbReference>